<name>A0ABR1YDT6_9PEZI</name>
<keyword evidence="4" id="KW-0560">Oxidoreductase</keyword>
<reference evidence="6 7" key="1">
    <citation type="submission" date="2024-04" db="EMBL/GenBank/DDBJ databases">
        <title>Phyllosticta paracitricarpa is synonymous to the EU quarantine fungus P. citricarpa based on phylogenomic analyses.</title>
        <authorList>
            <consortium name="Lawrence Berkeley National Laboratory"/>
            <person name="Van Ingen-Buijs V.A."/>
            <person name="Van Westerhoven A.C."/>
            <person name="Haridas S."/>
            <person name="Skiadas P."/>
            <person name="Martin F."/>
            <person name="Groenewald J.Z."/>
            <person name="Crous P.W."/>
            <person name="Seidl M.F."/>
        </authorList>
    </citation>
    <scope>NUCLEOTIDE SEQUENCE [LARGE SCALE GENOMIC DNA]</scope>
    <source>
        <strain evidence="6 7">CBS 123374</strain>
    </source>
</reference>
<dbReference type="PANTHER" id="PTHR24305:SF172">
    <property type="entry name" value="P450, PUTATIVE (EUROFUNG)-RELATED"/>
    <property type="match status" value="1"/>
</dbReference>
<evidence type="ECO:0000313" key="7">
    <source>
        <dbReference type="Proteomes" id="UP001492380"/>
    </source>
</evidence>
<dbReference type="SUPFAM" id="SSF48264">
    <property type="entry name" value="Cytochrome P450"/>
    <property type="match status" value="1"/>
</dbReference>
<comment type="cofactor">
    <cofactor evidence="1">
        <name>heme</name>
        <dbReference type="ChEBI" id="CHEBI:30413"/>
    </cofactor>
</comment>
<keyword evidence="5" id="KW-0812">Transmembrane</keyword>
<dbReference type="CDD" id="cd11061">
    <property type="entry name" value="CYP67-like"/>
    <property type="match status" value="1"/>
</dbReference>
<keyword evidence="4 6" id="KW-0503">Monooxygenase</keyword>
<keyword evidence="7" id="KW-1185">Reference proteome</keyword>
<comment type="caution">
    <text evidence="6">The sequence shown here is derived from an EMBL/GenBank/DDBJ whole genome shotgun (WGS) entry which is preliminary data.</text>
</comment>
<dbReference type="GO" id="GO:0004497">
    <property type="term" value="F:monooxygenase activity"/>
    <property type="evidence" value="ECO:0007669"/>
    <property type="project" value="UniProtKB-KW"/>
</dbReference>
<dbReference type="PROSITE" id="PS00086">
    <property type="entry name" value="CYTOCHROME_P450"/>
    <property type="match status" value="1"/>
</dbReference>
<dbReference type="Gene3D" id="1.10.630.10">
    <property type="entry name" value="Cytochrome P450"/>
    <property type="match status" value="1"/>
</dbReference>
<dbReference type="Proteomes" id="UP001492380">
    <property type="component" value="Unassembled WGS sequence"/>
</dbReference>
<evidence type="ECO:0000256" key="1">
    <source>
        <dbReference type="ARBA" id="ARBA00001971"/>
    </source>
</evidence>
<dbReference type="PANTHER" id="PTHR24305">
    <property type="entry name" value="CYTOCHROME P450"/>
    <property type="match status" value="1"/>
</dbReference>
<dbReference type="InterPro" id="IPR002401">
    <property type="entry name" value="Cyt_P450_E_grp-I"/>
</dbReference>
<evidence type="ECO:0000256" key="4">
    <source>
        <dbReference type="RuleBase" id="RU000461"/>
    </source>
</evidence>
<keyword evidence="4" id="KW-0349">Heme</keyword>
<accession>A0ABR1YDT6</accession>
<dbReference type="PRINTS" id="PR00385">
    <property type="entry name" value="P450"/>
</dbReference>
<gene>
    <name evidence="6" type="ORF">HDK90DRAFT_48949</name>
</gene>
<evidence type="ECO:0000313" key="6">
    <source>
        <dbReference type="EMBL" id="KAK8227138.1"/>
    </source>
</evidence>
<organism evidence="6 7">
    <name type="scientific">Phyllosticta capitalensis</name>
    <dbReference type="NCBI Taxonomy" id="121624"/>
    <lineage>
        <taxon>Eukaryota</taxon>
        <taxon>Fungi</taxon>
        <taxon>Dikarya</taxon>
        <taxon>Ascomycota</taxon>
        <taxon>Pezizomycotina</taxon>
        <taxon>Dothideomycetes</taxon>
        <taxon>Dothideomycetes incertae sedis</taxon>
        <taxon>Botryosphaeriales</taxon>
        <taxon>Phyllostictaceae</taxon>
        <taxon>Phyllosticta</taxon>
    </lineage>
</organism>
<dbReference type="EMBL" id="JBBWRZ010000010">
    <property type="protein sequence ID" value="KAK8227138.1"/>
    <property type="molecule type" value="Genomic_DNA"/>
</dbReference>
<dbReference type="InterPro" id="IPR036396">
    <property type="entry name" value="Cyt_P450_sf"/>
</dbReference>
<dbReference type="InterPro" id="IPR017972">
    <property type="entry name" value="Cyt_P450_CS"/>
</dbReference>
<keyword evidence="5" id="KW-0472">Membrane</keyword>
<protein>
    <submittedName>
        <fullName evidence="6">Cytochrome P450 monooxygenase</fullName>
    </submittedName>
</protein>
<feature type="transmembrane region" description="Helical" evidence="5">
    <location>
        <begin position="12"/>
        <end position="31"/>
    </location>
</feature>
<evidence type="ECO:0000256" key="2">
    <source>
        <dbReference type="ARBA" id="ARBA00022723"/>
    </source>
</evidence>
<dbReference type="Pfam" id="PF00067">
    <property type="entry name" value="p450"/>
    <property type="match status" value="1"/>
</dbReference>
<dbReference type="InterPro" id="IPR001128">
    <property type="entry name" value="Cyt_P450"/>
</dbReference>
<comment type="similarity">
    <text evidence="4">Belongs to the cytochrome P450 family.</text>
</comment>
<keyword evidence="3 4" id="KW-0408">Iron</keyword>
<proteinExistence type="inferred from homology"/>
<keyword evidence="5" id="KW-1133">Transmembrane helix</keyword>
<dbReference type="PRINTS" id="PR00463">
    <property type="entry name" value="EP450I"/>
</dbReference>
<sequence>MIQTVNMPAAAALFGVGVLFYFVIYPIFEYFRDPKGLRKFPNMTPLAAISNIPFMLLAYSGARSSHLVQLHKKHPVIRTGPNTLSYGDVRAIKDIYGHNTKCTKDGQYKVTAGEYFHIADVIDRKDHARKRKYLSAAYAIKNLEGWEAKVTDKTVRLMAHMDKCCTDPLPEGEAIPKEDDINLDWRKWANYFSLDAIADIGLSERLGFLDKDDDSITCTKPDGSKYTCHFRECLYDNARKQCYIVWAYDWYKVLDKLTNVFPSIRRMGSNGKKWDGIPPELSTRRLKRYQAGEELEDFFQALMKNKYGENNDIPFGEVVAEMNIMLNAGSVTTALALTNVLFQLLKNPHVLHKLREELDEALDSEEVYAPYSKIKNLPYLKAVLDESLRLFPPTPHGMPRETPAEGCRVLDDWIPGGTTVSMSALVAHRDESVWHDADKFIPERWLGDKGKALQSYFLSFSAGARGCIGRNITYLEQEIVLASILRRYDFALPHPGWDLKREETMNWLIKDMPVKVWRRDLKVAE</sequence>
<keyword evidence="2 4" id="KW-0479">Metal-binding</keyword>
<dbReference type="InterPro" id="IPR050121">
    <property type="entry name" value="Cytochrome_P450_monoxygenase"/>
</dbReference>
<evidence type="ECO:0000256" key="5">
    <source>
        <dbReference type="SAM" id="Phobius"/>
    </source>
</evidence>
<evidence type="ECO:0000256" key="3">
    <source>
        <dbReference type="ARBA" id="ARBA00023004"/>
    </source>
</evidence>